<evidence type="ECO:0000313" key="10">
    <source>
        <dbReference type="Proteomes" id="UP000037505"/>
    </source>
</evidence>
<keyword evidence="10" id="KW-1185">Reference proteome</keyword>
<dbReference type="STRING" id="1509407.A0A0L1ITK3"/>
<dbReference type="EC" id="3.1.26.4" evidence="3"/>
<dbReference type="Pfam" id="PF00075">
    <property type="entry name" value="RNase_H"/>
    <property type="match status" value="1"/>
</dbReference>
<dbReference type="SUPFAM" id="SSF53098">
    <property type="entry name" value="Ribonuclease H-like"/>
    <property type="match status" value="1"/>
</dbReference>
<keyword evidence="6" id="KW-0255">Endonuclease</keyword>
<evidence type="ECO:0000256" key="7">
    <source>
        <dbReference type="ARBA" id="ARBA00022801"/>
    </source>
</evidence>
<dbReference type="InterPro" id="IPR012337">
    <property type="entry name" value="RNaseH-like_sf"/>
</dbReference>
<evidence type="ECO:0000256" key="3">
    <source>
        <dbReference type="ARBA" id="ARBA00012180"/>
    </source>
</evidence>
<evidence type="ECO:0000256" key="1">
    <source>
        <dbReference type="ARBA" id="ARBA00000077"/>
    </source>
</evidence>
<dbReference type="OrthoDB" id="245563at2759"/>
<name>A0A0L1ITK3_ASPN3</name>
<comment type="similarity">
    <text evidence="2">Belongs to the RNase H family.</text>
</comment>
<dbReference type="AlphaFoldDB" id="A0A0L1ITK3"/>
<dbReference type="Proteomes" id="UP000037505">
    <property type="component" value="Unassembled WGS sequence"/>
</dbReference>
<evidence type="ECO:0000259" key="8">
    <source>
        <dbReference type="PROSITE" id="PS50879"/>
    </source>
</evidence>
<gene>
    <name evidence="9" type="ORF">ANOM_008187</name>
</gene>
<sequence length="157" mass="17313">MEIYTDSSCRGNGQPGAIGAAAAVLKNGNGEYSTKTESLPPHPPPTKLRAEITAIILALKLALERSDELATRPQLKVTICSDSTYAFGCMTKWIHKWAENGWTNAAGGDVVNRDLLEEAFDLDKRLKEVGEVEYVWSLREKDQLADRLCNENMEGQS</sequence>
<organism evidence="9 10">
    <name type="scientific">Aspergillus nomiae NRRL (strain ATCC 15546 / NRRL 13137 / CBS 260.88 / M93)</name>
    <dbReference type="NCBI Taxonomy" id="1509407"/>
    <lineage>
        <taxon>Eukaryota</taxon>
        <taxon>Fungi</taxon>
        <taxon>Dikarya</taxon>
        <taxon>Ascomycota</taxon>
        <taxon>Pezizomycotina</taxon>
        <taxon>Eurotiomycetes</taxon>
        <taxon>Eurotiomycetidae</taxon>
        <taxon>Eurotiales</taxon>
        <taxon>Aspergillaceae</taxon>
        <taxon>Aspergillus</taxon>
        <taxon>Aspergillus subgen. Circumdati</taxon>
    </lineage>
</organism>
<dbReference type="RefSeq" id="XP_015403829.1">
    <property type="nucleotide sequence ID" value="XM_015553443.1"/>
</dbReference>
<comment type="caution">
    <text evidence="9">The sequence shown here is derived from an EMBL/GenBank/DDBJ whole genome shotgun (WGS) entry which is preliminary data.</text>
</comment>
<dbReference type="GeneID" id="26809991"/>
<dbReference type="PANTHER" id="PTHR10642">
    <property type="entry name" value="RIBONUCLEASE H1"/>
    <property type="match status" value="1"/>
</dbReference>
<evidence type="ECO:0000256" key="5">
    <source>
        <dbReference type="ARBA" id="ARBA00022723"/>
    </source>
</evidence>
<protein>
    <recommendedName>
        <fullName evidence="3">ribonuclease H</fullName>
        <ecNumber evidence="3">3.1.26.4</ecNumber>
    </recommendedName>
</protein>
<proteinExistence type="inferred from homology"/>
<keyword evidence="7" id="KW-0378">Hydrolase</keyword>
<dbReference type="GO" id="GO:0004523">
    <property type="term" value="F:RNA-DNA hybrid ribonuclease activity"/>
    <property type="evidence" value="ECO:0007669"/>
    <property type="project" value="UniProtKB-EC"/>
</dbReference>
<evidence type="ECO:0000256" key="4">
    <source>
        <dbReference type="ARBA" id="ARBA00022722"/>
    </source>
</evidence>
<dbReference type="PANTHER" id="PTHR10642:SF26">
    <property type="entry name" value="RIBONUCLEASE H1"/>
    <property type="match status" value="1"/>
</dbReference>
<dbReference type="InterPro" id="IPR050092">
    <property type="entry name" value="RNase_H"/>
</dbReference>
<reference evidence="9 10" key="1">
    <citation type="submission" date="2014-06" db="EMBL/GenBank/DDBJ databases">
        <title>The Genome of the Aflatoxigenic Filamentous Fungus Aspergillus nomius.</title>
        <authorList>
            <person name="Moore M.G."/>
            <person name="Shannon B.M."/>
            <person name="Brian M.M."/>
        </authorList>
    </citation>
    <scope>NUCLEOTIDE SEQUENCE [LARGE SCALE GENOMIC DNA]</scope>
    <source>
        <strain evidence="9 10">NRRL 13137</strain>
    </source>
</reference>
<dbReference type="GO" id="GO:0046872">
    <property type="term" value="F:metal ion binding"/>
    <property type="evidence" value="ECO:0007669"/>
    <property type="project" value="UniProtKB-KW"/>
</dbReference>
<dbReference type="GO" id="GO:0003676">
    <property type="term" value="F:nucleic acid binding"/>
    <property type="evidence" value="ECO:0007669"/>
    <property type="project" value="InterPro"/>
</dbReference>
<dbReference type="InterPro" id="IPR036397">
    <property type="entry name" value="RNaseH_sf"/>
</dbReference>
<evidence type="ECO:0000313" key="9">
    <source>
        <dbReference type="EMBL" id="KNG82906.1"/>
    </source>
</evidence>
<dbReference type="GO" id="GO:0043137">
    <property type="term" value="P:DNA replication, removal of RNA primer"/>
    <property type="evidence" value="ECO:0007669"/>
    <property type="project" value="TreeGrafter"/>
</dbReference>
<keyword evidence="5" id="KW-0479">Metal-binding</keyword>
<evidence type="ECO:0000256" key="2">
    <source>
        <dbReference type="ARBA" id="ARBA00005300"/>
    </source>
</evidence>
<keyword evidence="4" id="KW-0540">Nuclease</keyword>
<comment type="catalytic activity">
    <reaction evidence="1">
        <text>Endonucleolytic cleavage to 5'-phosphomonoester.</text>
        <dbReference type="EC" id="3.1.26.4"/>
    </reaction>
</comment>
<dbReference type="InterPro" id="IPR002156">
    <property type="entry name" value="RNaseH_domain"/>
</dbReference>
<accession>A0A0L1ITK3</accession>
<evidence type="ECO:0000256" key="6">
    <source>
        <dbReference type="ARBA" id="ARBA00022759"/>
    </source>
</evidence>
<dbReference type="Gene3D" id="3.30.420.10">
    <property type="entry name" value="Ribonuclease H-like superfamily/Ribonuclease H"/>
    <property type="match status" value="1"/>
</dbReference>
<dbReference type="EMBL" id="JNOM01000307">
    <property type="protein sequence ID" value="KNG82906.1"/>
    <property type="molecule type" value="Genomic_DNA"/>
</dbReference>
<dbReference type="PROSITE" id="PS50879">
    <property type="entry name" value="RNASE_H_1"/>
    <property type="match status" value="1"/>
</dbReference>
<feature type="domain" description="RNase H type-1" evidence="8">
    <location>
        <begin position="1"/>
        <end position="154"/>
    </location>
</feature>